<dbReference type="AlphaFoldDB" id="A0ABD0M570"/>
<reference evidence="2 3" key="1">
    <citation type="journal article" date="2023" name="Sci. Data">
        <title>Genome assembly of the Korean intertidal mud-creeper Batillaria attramentaria.</title>
        <authorList>
            <person name="Patra A.K."/>
            <person name="Ho P.T."/>
            <person name="Jun S."/>
            <person name="Lee S.J."/>
            <person name="Kim Y."/>
            <person name="Won Y.J."/>
        </authorList>
    </citation>
    <scope>NUCLEOTIDE SEQUENCE [LARGE SCALE GENOMIC DNA]</scope>
    <source>
        <strain evidence="2">Wonlab-2016</strain>
    </source>
</reference>
<organism evidence="2 3">
    <name type="scientific">Batillaria attramentaria</name>
    <dbReference type="NCBI Taxonomy" id="370345"/>
    <lineage>
        <taxon>Eukaryota</taxon>
        <taxon>Metazoa</taxon>
        <taxon>Spiralia</taxon>
        <taxon>Lophotrochozoa</taxon>
        <taxon>Mollusca</taxon>
        <taxon>Gastropoda</taxon>
        <taxon>Caenogastropoda</taxon>
        <taxon>Sorbeoconcha</taxon>
        <taxon>Cerithioidea</taxon>
        <taxon>Batillariidae</taxon>
        <taxon>Batillaria</taxon>
    </lineage>
</organism>
<gene>
    <name evidence="2" type="ORF">BaRGS_00002053</name>
</gene>
<name>A0ABD0M570_9CAEN</name>
<evidence type="ECO:0000256" key="1">
    <source>
        <dbReference type="SAM" id="Phobius"/>
    </source>
</evidence>
<comment type="caution">
    <text evidence="2">The sequence shown here is derived from an EMBL/GenBank/DDBJ whole genome shotgun (WGS) entry which is preliminary data.</text>
</comment>
<protein>
    <recommendedName>
        <fullName evidence="4">Secreted protein</fullName>
    </recommendedName>
</protein>
<keyword evidence="3" id="KW-1185">Reference proteome</keyword>
<keyword evidence="1" id="KW-0472">Membrane</keyword>
<sequence length="104" mass="11656">MLKCIQTILSRAIINKKRVTVVGHFLLKLFLGFSFCTFCWSVTGLRHNGGSGHTSRMSSVWKKADQSPAFSLSPENPALPRLFSSATWAVYVGWPTARCFDCRE</sequence>
<evidence type="ECO:0000313" key="2">
    <source>
        <dbReference type="EMBL" id="KAK7506578.1"/>
    </source>
</evidence>
<proteinExistence type="predicted"/>
<keyword evidence="1" id="KW-0812">Transmembrane</keyword>
<evidence type="ECO:0008006" key="4">
    <source>
        <dbReference type="Google" id="ProtNLM"/>
    </source>
</evidence>
<evidence type="ECO:0000313" key="3">
    <source>
        <dbReference type="Proteomes" id="UP001519460"/>
    </source>
</evidence>
<feature type="transmembrane region" description="Helical" evidence="1">
    <location>
        <begin position="21"/>
        <end position="43"/>
    </location>
</feature>
<dbReference type="EMBL" id="JACVVK020000006">
    <property type="protein sequence ID" value="KAK7506578.1"/>
    <property type="molecule type" value="Genomic_DNA"/>
</dbReference>
<keyword evidence="1" id="KW-1133">Transmembrane helix</keyword>
<dbReference type="Proteomes" id="UP001519460">
    <property type="component" value="Unassembled WGS sequence"/>
</dbReference>
<accession>A0ABD0M570</accession>